<dbReference type="RefSeq" id="WP_173224428.1">
    <property type="nucleotide sequence ID" value="NZ_CP048104.1"/>
</dbReference>
<sequence length="247" mass="26817">MDNEWIMGRHAVKEGIRAGNRVQKLWVAEGAGRGESGLGPILNMAAEKNIPVQQVPRRKLDQMAEGGNHQGLLAQVAAFGYVRLDDLFQRAEARGEPPFFLLLDGIEDPHNLGSILRTADAAGVHGVIIPKRRAAGLTPVVAKTSAGAVEHVPVTRVTNLNRTADELKEKGVWLVGSDAHAKDSYAEIDYSIPLGLVIGNEGKGISRLLRERCDFMVQLPMKGKVSSLNASVAGALLMYEVMRKRQK</sequence>
<reference evidence="5 6" key="1">
    <citation type="submission" date="2020-01" db="EMBL/GenBank/DDBJ databases">
        <authorList>
            <person name="Gulvik C.A."/>
            <person name="Batra D.G."/>
        </authorList>
    </citation>
    <scope>NUCLEOTIDE SEQUENCE [LARGE SCALE GENOMIC DNA]</scope>
    <source>
        <strain evidence="5 6">W9323</strain>
    </source>
</reference>
<evidence type="ECO:0000313" key="5">
    <source>
        <dbReference type="EMBL" id="QKG85615.1"/>
    </source>
</evidence>
<dbReference type="GO" id="GO:0008173">
    <property type="term" value="F:RNA methyltransferase activity"/>
    <property type="evidence" value="ECO:0007669"/>
    <property type="project" value="InterPro"/>
</dbReference>
<evidence type="ECO:0000256" key="3">
    <source>
        <dbReference type="ARBA" id="ARBA00022679"/>
    </source>
</evidence>
<dbReference type="Proteomes" id="UP000503088">
    <property type="component" value="Chromosome"/>
</dbReference>
<dbReference type="Pfam" id="PF00588">
    <property type="entry name" value="SpoU_methylase"/>
    <property type="match status" value="1"/>
</dbReference>
<dbReference type="FunFam" id="3.40.1280.10:FF:000008">
    <property type="entry name" value="Group 3 RNA methyltransferase TrmH"/>
    <property type="match status" value="1"/>
</dbReference>
<evidence type="ECO:0000256" key="1">
    <source>
        <dbReference type="ARBA" id="ARBA00007228"/>
    </source>
</evidence>
<keyword evidence="3 5" id="KW-0808">Transferase</keyword>
<dbReference type="GO" id="GO:0006396">
    <property type="term" value="P:RNA processing"/>
    <property type="evidence" value="ECO:0007669"/>
    <property type="project" value="InterPro"/>
</dbReference>
<dbReference type="EMBL" id="CP048104">
    <property type="protein sequence ID" value="QKG85615.1"/>
    <property type="molecule type" value="Genomic_DNA"/>
</dbReference>
<feature type="domain" description="RNA 2-O ribose methyltransferase substrate binding" evidence="4">
    <location>
        <begin position="5"/>
        <end position="82"/>
    </location>
</feature>
<dbReference type="InterPro" id="IPR029064">
    <property type="entry name" value="Ribosomal_eL30-like_sf"/>
</dbReference>
<evidence type="ECO:0000256" key="2">
    <source>
        <dbReference type="ARBA" id="ARBA00022603"/>
    </source>
</evidence>
<keyword evidence="6" id="KW-1185">Reference proteome</keyword>
<dbReference type="GO" id="GO:0005829">
    <property type="term" value="C:cytosol"/>
    <property type="evidence" value="ECO:0007669"/>
    <property type="project" value="TreeGrafter"/>
</dbReference>
<dbReference type="InterPro" id="IPR004441">
    <property type="entry name" value="rRNA_MeTrfase_TrmH"/>
</dbReference>
<dbReference type="Pfam" id="PF08032">
    <property type="entry name" value="SpoU_sub_bind"/>
    <property type="match status" value="1"/>
</dbReference>
<name>A0A7D4BIP5_9BACL</name>
<proteinExistence type="inferred from homology"/>
<dbReference type="Gene3D" id="3.40.1280.10">
    <property type="match status" value="1"/>
</dbReference>
<dbReference type="PANTHER" id="PTHR46429">
    <property type="entry name" value="23S RRNA (GUANOSINE-2'-O-)-METHYLTRANSFERASE RLMB"/>
    <property type="match status" value="1"/>
</dbReference>
<gene>
    <name evidence="5" type="primary">rlmB</name>
    <name evidence="5" type="ORF">GXN76_14955</name>
</gene>
<dbReference type="InterPro" id="IPR029028">
    <property type="entry name" value="Alpha/beta_knot_MTases"/>
</dbReference>
<dbReference type="NCBIfam" id="TIGR00186">
    <property type="entry name" value="rRNA_methyl_3"/>
    <property type="match status" value="1"/>
</dbReference>
<protein>
    <submittedName>
        <fullName evidence="5">23S rRNA (Guanosine(2251)-2'-O)-methyltransferase RlmB</fullName>
    </submittedName>
</protein>
<evidence type="ECO:0000313" key="6">
    <source>
        <dbReference type="Proteomes" id="UP000503088"/>
    </source>
</evidence>
<dbReference type="SUPFAM" id="SSF55315">
    <property type="entry name" value="L30e-like"/>
    <property type="match status" value="1"/>
</dbReference>
<accession>A0A7D4BIP5</accession>
<dbReference type="Gene3D" id="3.30.1330.30">
    <property type="match status" value="1"/>
</dbReference>
<dbReference type="InterPro" id="IPR001537">
    <property type="entry name" value="SpoU_MeTrfase"/>
</dbReference>
<evidence type="ECO:0000259" key="4">
    <source>
        <dbReference type="SMART" id="SM00967"/>
    </source>
</evidence>
<dbReference type="PANTHER" id="PTHR46429:SF1">
    <property type="entry name" value="23S RRNA (GUANOSINE-2'-O-)-METHYLTRANSFERASE RLMB"/>
    <property type="match status" value="1"/>
</dbReference>
<dbReference type="CDD" id="cd18103">
    <property type="entry name" value="SpoU-like_RlmB"/>
    <property type="match status" value="1"/>
</dbReference>
<organism evidence="5 6">
    <name type="scientific">Kroppenstedtia pulmonis</name>
    <dbReference type="NCBI Taxonomy" id="1380685"/>
    <lineage>
        <taxon>Bacteria</taxon>
        <taxon>Bacillati</taxon>
        <taxon>Bacillota</taxon>
        <taxon>Bacilli</taxon>
        <taxon>Bacillales</taxon>
        <taxon>Thermoactinomycetaceae</taxon>
        <taxon>Kroppenstedtia</taxon>
    </lineage>
</organism>
<dbReference type="GO" id="GO:0003723">
    <property type="term" value="F:RNA binding"/>
    <property type="evidence" value="ECO:0007669"/>
    <property type="project" value="InterPro"/>
</dbReference>
<dbReference type="SUPFAM" id="SSF75217">
    <property type="entry name" value="alpha/beta knot"/>
    <property type="match status" value="1"/>
</dbReference>
<dbReference type="GO" id="GO:0032259">
    <property type="term" value="P:methylation"/>
    <property type="evidence" value="ECO:0007669"/>
    <property type="project" value="UniProtKB-KW"/>
</dbReference>
<dbReference type="KEGG" id="kpul:GXN76_14955"/>
<keyword evidence="2 5" id="KW-0489">Methyltransferase</keyword>
<dbReference type="AlphaFoldDB" id="A0A7D4BIP5"/>
<dbReference type="SMART" id="SM00967">
    <property type="entry name" value="SpoU_sub_bind"/>
    <property type="match status" value="1"/>
</dbReference>
<dbReference type="InterPro" id="IPR013123">
    <property type="entry name" value="SpoU_subst-bd"/>
</dbReference>
<dbReference type="InterPro" id="IPR029026">
    <property type="entry name" value="tRNA_m1G_MTases_N"/>
</dbReference>
<comment type="similarity">
    <text evidence="1">Belongs to the class IV-like SAM-binding methyltransferase superfamily. RNA methyltransferase TrmH family.</text>
</comment>